<dbReference type="RefSeq" id="WP_145952289.1">
    <property type="nucleotide sequence ID" value="NZ_CP019082.1"/>
</dbReference>
<proteinExistence type="predicted"/>
<dbReference type="STRING" id="1387353.BSF38_04718"/>
<name>A0A1U7CW34_9BACT</name>
<keyword evidence="1" id="KW-0812">Transmembrane</keyword>
<dbReference type="AlphaFoldDB" id="A0A1U7CW34"/>
<evidence type="ECO:0000256" key="1">
    <source>
        <dbReference type="SAM" id="Phobius"/>
    </source>
</evidence>
<keyword evidence="1" id="KW-0472">Membrane</keyword>
<keyword evidence="3" id="KW-1185">Reference proteome</keyword>
<accession>A0A1U7CW34</accession>
<reference evidence="3" key="1">
    <citation type="submission" date="2016-12" db="EMBL/GenBank/DDBJ databases">
        <title>Comparative genomics of four Isosphaeraceae planctomycetes: a common pool of plasmids and glycoside hydrolase genes.</title>
        <authorList>
            <person name="Ivanova A."/>
        </authorList>
    </citation>
    <scope>NUCLEOTIDE SEQUENCE [LARGE SCALE GENOMIC DNA]</scope>
    <source>
        <strain evidence="3">PX4</strain>
    </source>
</reference>
<organism evidence="2 3">
    <name type="scientific">Paludisphaera borealis</name>
    <dbReference type="NCBI Taxonomy" id="1387353"/>
    <lineage>
        <taxon>Bacteria</taxon>
        <taxon>Pseudomonadati</taxon>
        <taxon>Planctomycetota</taxon>
        <taxon>Planctomycetia</taxon>
        <taxon>Isosphaerales</taxon>
        <taxon>Isosphaeraceae</taxon>
        <taxon>Paludisphaera</taxon>
    </lineage>
</organism>
<evidence type="ECO:0000313" key="3">
    <source>
        <dbReference type="Proteomes" id="UP000186309"/>
    </source>
</evidence>
<dbReference type="KEGG" id="pbor:BSF38_04718"/>
<dbReference type="Proteomes" id="UP000186309">
    <property type="component" value="Chromosome"/>
</dbReference>
<gene>
    <name evidence="2" type="ORF">BSF38_04718</name>
</gene>
<dbReference type="EMBL" id="CP019082">
    <property type="protein sequence ID" value="APW63157.1"/>
    <property type="molecule type" value="Genomic_DNA"/>
</dbReference>
<evidence type="ECO:0000313" key="2">
    <source>
        <dbReference type="EMBL" id="APW63157.1"/>
    </source>
</evidence>
<keyword evidence="1" id="KW-1133">Transmembrane helix</keyword>
<protein>
    <submittedName>
        <fullName evidence="2">Uncharacterized protein</fullName>
    </submittedName>
</protein>
<sequence length="81" mass="8438">MRATAKVFAMRICDESTALRAAQVLCHAASPALLIVALFGIARLCTNRAEMLIGTLAAVAASLSLATSGLVLGVLAEVRRR</sequence>
<feature type="transmembrane region" description="Helical" evidence="1">
    <location>
        <begin position="53"/>
        <end position="76"/>
    </location>
</feature>
<feature type="transmembrane region" description="Helical" evidence="1">
    <location>
        <begin position="21"/>
        <end position="41"/>
    </location>
</feature>